<reference evidence="2 3" key="1">
    <citation type="journal article" date="2018" name="Nat. Ecol. Evol.">
        <title>Shark genomes provide insights into elasmobranch evolution and the origin of vertebrates.</title>
        <authorList>
            <person name="Hara Y"/>
            <person name="Yamaguchi K"/>
            <person name="Onimaru K"/>
            <person name="Kadota M"/>
            <person name="Koyanagi M"/>
            <person name="Keeley SD"/>
            <person name="Tatsumi K"/>
            <person name="Tanaka K"/>
            <person name="Motone F"/>
            <person name="Kageyama Y"/>
            <person name="Nozu R"/>
            <person name="Adachi N"/>
            <person name="Nishimura O"/>
            <person name="Nakagawa R"/>
            <person name="Tanegashima C"/>
            <person name="Kiyatake I"/>
            <person name="Matsumoto R"/>
            <person name="Murakumo K"/>
            <person name="Nishida K"/>
            <person name="Terakita A"/>
            <person name="Kuratani S"/>
            <person name="Sato K"/>
            <person name="Hyodo S Kuraku.S."/>
        </authorList>
    </citation>
    <scope>NUCLEOTIDE SEQUENCE [LARGE SCALE GENOMIC DNA]</scope>
</reference>
<comment type="caution">
    <text evidence="2">The sequence shown here is derived from an EMBL/GenBank/DDBJ whole genome shotgun (WGS) entry which is preliminary data.</text>
</comment>
<sequence length="79" mass="8660">MWRRPRARLRPGRRPRPGLGFAQGGGLGHGPGSRSAPTSGYTLAAPDKLPARRVSENWRRNVPGIDGVQMGRWPTGFRS</sequence>
<feature type="compositionally biased region" description="Basic residues" evidence="1">
    <location>
        <begin position="1"/>
        <end position="16"/>
    </location>
</feature>
<evidence type="ECO:0000313" key="2">
    <source>
        <dbReference type="EMBL" id="GCB64419.1"/>
    </source>
</evidence>
<dbReference type="AlphaFoldDB" id="A0A401NU80"/>
<gene>
    <name evidence="2" type="ORF">scyTo_0014765</name>
</gene>
<dbReference type="EMBL" id="BFAA01008050">
    <property type="protein sequence ID" value="GCB64419.1"/>
    <property type="molecule type" value="Genomic_DNA"/>
</dbReference>
<accession>A0A401NU80</accession>
<proteinExistence type="predicted"/>
<name>A0A401NU80_SCYTO</name>
<protein>
    <submittedName>
        <fullName evidence="2">Uncharacterized protein</fullName>
    </submittedName>
</protein>
<evidence type="ECO:0000256" key="1">
    <source>
        <dbReference type="SAM" id="MobiDB-lite"/>
    </source>
</evidence>
<keyword evidence="3" id="KW-1185">Reference proteome</keyword>
<organism evidence="2 3">
    <name type="scientific">Scyliorhinus torazame</name>
    <name type="common">Cloudy catshark</name>
    <name type="synonym">Catulus torazame</name>
    <dbReference type="NCBI Taxonomy" id="75743"/>
    <lineage>
        <taxon>Eukaryota</taxon>
        <taxon>Metazoa</taxon>
        <taxon>Chordata</taxon>
        <taxon>Craniata</taxon>
        <taxon>Vertebrata</taxon>
        <taxon>Chondrichthyes</taxon>
        <taxon>Elasmobranchii</taxon>
        <taxon>Galeomorphii</taxon>
        <taxon>Galeoidea</taxon>
        <taxon>Carcharhiniformes</taxon>
        <taxon>Scyliorhinidae</taxon>
        <taxon>Scyliorhinus</taxon>
    </lineage>
</organism>
<feature type="compositionally biased region" description="Gly residues" evidence="1">
    <location>
        <begin position="21"/>
        <end position="31"/>
    </location>
</feature>
<evidence type="ECO:0000313" key="3">
    <source>
        <dbReference type="Proteomes" id="UP000288216"/>
    </source>
</evidence>
<dbReference type="Proteomes" id="UP000288216">
    <property type="component" value="Unassembled WGS sequence"/>
</dbReference>
<feature type="region of interest" description="Disordered" evidence="1">
    <location>
        <begin position="1"/>
        <end position="40"/>
    </location>
</feature>